<feature type="region of interest" description="Disordered" evidence="2">
    <location>
        <begin position="123"/>
        <end position="179"/>
    </location>
</feature>
<feature type="compositionally biased region" description="Basic and acidic residues" evidence="2">
    <location>
        <begin position="574"/>
        <end position="585"/>
    </location>
</feature>
<feature type="compositionally biased region" description="Basic and acidic residues" evidence="2">
    <location>
        <begin position="593"/>
        <end position="607"/>
    </location>
</feature>
<feature type="domain" description="RRM" evidence="3">
    <location>
        <begin position="322"/>
        <end position="393"/>
    </location>
</feature>
<feature type="compositionally biased region" description="Low complexity" evidence="2">
    <location>
        <begin position="826"/>
        <end position="840"/>
    </location>
</feature>
<feature type="compositionally biased region" description="Low complexity" evidence="2">
    <location>
        <begin position="676"/>
        <end position="725"/>
    </location>
</feature>
<evidence type="ECO:0000313" key="4">
    <source>
        <dbReference type="EMBL" id="KAG0688664.1"/>
    </source>
</evidence>
<dbReference type="PROSITE" id="PS50102">
    <property type="entry name" value="RRM"/>
    <property type="match status" value="1"/>
</dbReference>
<feature type="compositionally biased region" description="Polar residues" evidence="2">
    <location>
        <begin position="655"/>
        <end position="675"/>
    </location>
</feature>
<sequence>MSDKEDHIPSSFSDDDDDYNPELQVTSVRAVQPSSSQSQSHLSPPSPPSAQDVHNDVPTNKTLELENISDSTTTAINTNTTAENSTATAIDNSIAENSNNVSDNTISRPVKTVKFDDNTIEIESKNLTSSGEEAESPEVDENSDNSIDDDVLQVIDDNEDNEYDPLSTPHLPSKPHDAKDFSNKIHKTLLNLDEKYSNINVTLFNEIIQYFITSTLFNDPNFNSLSPTLKEAELINKFQNETGKSINPLNVNINFNATTSYNKTNMKPNEETQLLVPINPFCRRPDISLPMTHEERYEFDEFRKEAEKHSKEFECLNFPAGSRLFVGNLAVNSLKISDVWRIFKKYGDVKAVNMKQGYGFVQFTQPEASTKAIKGEEHVPLHNRLMHLEVSKTHEKHIVKGIKEIEKSKDRSRAREREKDFEKDREFSPQRNFNERQRSPIRKTSKSTNNKIRVIISAESDAGFNHLLVNSLNEVGLQCSIKHVETTADEVPQETITESAYAGVCATVVTNRMEMVNLFLFERDSDDGAIKFDEYESISIESTINFILEHMKKSSKYDSSINNNNINNHFSNNKNEERNNHRNDINRNNNLRNNRDNNRGRDRDRNKNNNNNNYRNDRRNNNNNNNRNDRRNNGHNNNNNYYNAGMLSPRDQIDQRQGYSRGTSGPQYGSASNMGQQQYQYQPQQQQQYDINYDRNNYNNQHQSPNQQQYYQNHNNSNSNNNNNNTGNIATQLMTQLTSLDQSSLQNMLSLVTQQQQQQQRQQNPVPPQYQPNQVPSHYQQPQYGISQYGSPQQAPQQYQQNQGSSSGQGVAALYSQLQNMPVGSNVNYNNLPNNSANPPIQNKDNNEDTSKLFETLARLKNNM</sequence>
<feature type="region of interest" description="Disordered" evidence="2">
    <location>
        <begin position="1"/>
        <end position="58"/>
    </location>
</feature>
<dbReference type="GO" id="GO:0003723">
    <property type="term" value="F:RNA binding"/>
    <property type="evidence" value="ECO:0007669"/>
    <property type="project" value="UniProtKB-UniRule"/>
</dbReference>
<feature type="compositionally biased region" description="Acidic residues" evidence="2">
    <location>
        <begin position="132"/>
        <end position="163"/>
    </location>
</feature>
<feature type="compositionally biased region" description="Low complexity" evidence="2">
    <location>
        <begin position="634"/>
        <end position="643"/>
    </location>
</feature>
<dbReference type="SUPFAM" id="SSF54928">
    <property type="entry name" value="RNA-binding domain, RBD"/>
    <property type="match status" value="1"/>
</dbReference>
<dbReference type="Pfam" id="PF00076">
    <property type="entry name" value="RRM_1"/>
    <property type="match status" value="1"/>
</dbReference>
<accession>A0A9P6WKP2</accession>
<evidence type="ECO:0000313" key="5">
    <source>
        <dbReference type="Proteomes" id="UP000697127"/>
    </source>
</evidence>
<evidence type="ECO:0000256" key="2">
    <source>
        <dbReference type="SAM" id="MobiDB-lite"/>
    </source>
</evidence>
<gene>
    <name evidence="4" type="primary">SPT7_2</name>
    <name evidence="4" type="ORF">C6P40_000702</name>
</gene>
<feature type="compositionally biased region" description="Low complexity" evidence="2">
    <location>
        <begin position="754"/>
        <end position="764"/>
    </location>
</feature>
<reference evidence="4" key="1">
    <citation type="submission" date="2020-11" db="EMBL/GenBank/DDBJ databases">
        <title>Kefir isolates.</title>
        <authorList>
            <person name="Marcisauskas S."/>
            <person name="Kim Y."/>
            <person name="Blasche S."/>
        </authorList>
    </citation>
    <scope>NUCLEOTIDE SEQUENCE</scope>
    <source>
        <strain evidence="4">Olga-1</strain>
    </source>
</reference>
<evidence type="ECO:0000259" key="3">
    <source>
        <dbReference type="PROSITE" id="PS50102"/>
    </source>
</evidence>
<feature type="region of interest" description="Disordered" evidence="2">
    <location>
        <begin position="564"/>
        <end position="728"/>
    </location>
</feature>
<dbReference type="Gene3D" id="3.30.70.330">
    <property type="match status" value="1"/>
</dbReference>
<proteinExistence type="predicted"/>
<feature type="compositionally biased region" description="Polar residues" evidence="2">
    <location>
        <begin position="777"/>
        <end position="786"/>
    </location>
</feature>
<protein>
    <submittedName>
        <fullName evidence="4">Transcriptional activator spt7</fullName>
    </submittedName>
</protein>
<dbReference type="InterPro" id="IPR052600">
    <property type="entry name" value="Nuc_rcpt_coact/corep"/>
</dbReference>
<dbReference type="InterPro" id="IPR012677">
    <property type="entry name" value="Nucleotide-bd_a/b_plait_sf"/>
</dbReference>
<dbReference type="PANTHER" id="PTHR23295">
    <property type="entry name" value="NUCLEAR RECEPTOR COACTIVATOR 5-RELATED"/>
    <property type="match status" value="1"/>
</dbReference>
<dbReference type="OrthoDB" id="10044938at2759"/>
<dbReference type="PANTHER" id="PTHR23295:SF6">
    <property type="entry name" value="NEOSIN, ISOFORM A"/>
    <property type="match status" value="1"/>
</dbReference>
<comment type="caution">
    <text evidence="4">The sequence shown here is derived from an EMBL/GenBank/DDBJ whole genome shotgun (WGS) entry which is preliminary data.</text>
</comment>
<dbReference type="InterPro" id="IPR035979">
    <property type="entry name" value="RBD_domain_sf"/>
</dbReference>
<feature type="compositionally biased region" description="Low complexity" evidence="2">
    <location>
        <begin position="564"/>
        <end position="573"/>
    </location>
</feature>
<organism evidence="4 5">
    <name type="scientific">Pichia californica</name>
    <dbReference type="NCBI Taxonomy" id="460514"/>
    <lineage>
        <taxon>Eukaryota</taxon>
        <taxon>Fungi</taxon>
        <taxon>Dikarya</taxon>
        <taxon>Ascomycota</taxon>
        <taxon>Saccharomycotina</taxon>
        <taxon>Pichiomycetes</taxon>
        <taxon>Pichiales</taxon>
        <taxon>Pichiaceae</taxon>
        <taxon>Pichia</taxon>
    </lineage>
</organism>
<keyword evidence="5" id="KW-1185">Reference proteome</keyword>
<dbReference type="SMART" id="SM00360">
    <property type="entry name" value="RRM"/>
    <property type="match status" value="1"/>
</dbReference>
<keyword evidence="1" id="KW-0694">RNA-binding</keyword>
<name>A0A9P6WKP2_9ASCO</name>
<dbReference type="EMBL" id="PUHW01000133">
    <property type="protein sequence ID" value="KAG0688664.1"/>
    <property type="molecule type" value="Genomic_DNA"/>
</dbReference>
<feature type="compositionally biased region" description="Basic and acidic residues" evidence="2">
    <location>
        <begin position="402"/>
        <end position="438"/>
    </location>
</feature>
<feature type="region of interest" description="Disordered" evidence="2">
    <location>
        <begin position="402"/>
        <end position="446"/>
    </location>
</feature>
<dbReference type="AlphaFoldDB" id="A0A9P6WKP2"/>
<evidence type="ECO:0000256" key="1">
    <source>
        <dbReference type="PROSITE-ProRule" id="PRU00176"/>
    </source>
</evidence>
<feature type="compositionally biased region" description="Low complexity" evidence="2">
    <location>
        <begin position="32"/>
        <end position="43"/>
    </location>
</feature>
<feature type="region of interest" description="Disordered" evidence="2">
    <location>
        <begin position="751"/>
        <end position="808"/>
    </location>
</feature>
<feature type="compositionally biased region" description="Low complexity" evidence="2">
    <location>
        <begin position="787"/>
        <end position="808"/>
    </location>
</feature>
<dbReference type="Proteomes" id="UP000697127">
    <property type="component" value="Unassembled WGS sequence"/>
</dbReference>
<dbReference type="InterPro" id="IPR000504">
    <property type="entry name" value="RRM_dom"/>
</dbReference>
<feature type="region of interest" description="Disordered" evidence="2">
    <location>
        <begin position="825"/>
        <end position="848"/>
    </location>
</feature>